<reference evidence="3 4" key="1">
    <citation type="journal article" date="2024" name="Plant J.">
        <title>Genome sequences and population genomics reveal climatic adaptation and genomic divergence between two closely related sweetgum species.</title>
        <authorList>
            <person name="Xu W.Q."/>
            <person name="Ren C.Q."/>
            <person name="Zhang X.Y."/>
            <person name="Comes H.P."/>
            <person name="Liu X.H."/>
            <person name="Li Y.G."/>
            <person name="Kettle C.J."/>
            <person name="Jalonen R."/>
            <person name="Gaisberger H."/>
            <person name="Ma Y.Z."/>
            <person name="Qiu Y.X."/>
        </authorList>
    </citation>
    <scope>NUCLEOTIDE SEQUENCE [LARGE SCALE GENOMIC DNA]</scope>
    <source>
        <strain evidence="3">Hangzhou</strain>
    </source>
</reference>
<feature type="region of interest" description="Disordered" evidence="1">
    <location>
        <begin position="128"/>
        <end position="150"/>
    </location>
</feature>
<evidence type="ECO:0000313" key="3">
    <source>
        <dbReference type="EMBL" id="KAK9290430.1"/>
    </source>
</evidence>
<accession>A0AAP0S3V3</accession>
<comment type="caution">
    <text evidence="3">The sequence shown here is derived from an EMBL/GenBank/DDBJ whole genome shotgun (WGS) entry which is preliminary data.</text>
</comment>
<name>A0AAP0S3V3_LIQFO</name>
<evidence type="ECO:0000313" key="4">
    <source>
        <dbReference type="Proteomes" id="UP001415857"/>
    </source>
</evidence>
<keyword evidence="4" id="KW-1185">Reference proteome</keyword>
<dbReference type="Pfam" id="PF25370">
    <property type="entry name" value="HTH_74"/>
    <property type="match status" value="1"/>
</dbReference>
<protein>
    <recommendedName>
        <fullName evidence="2">HTH three-helical bundle domain-containing protein</fullName>
    </recommendedName>
</protein>
<sequence>MAGRYVEMLDAGVRIAARFHSHCPQTARLYYHPPAPNSEDLHHHHHTQNGGSGCHAPVEEPTRMPSWAAQAARVVRKSRSKNYRRSDCRKIKSGKPAMMMTTTSGSVSEIADASCSSAISSARSRYAMRAGEKDHGVRREESKRKHVESAHMRRRAEAILRLLSGGCSSEVRIRQVLGDSPDTGKALRRLLRLEEIKRSGAGGRRDPYIYTRSHNSECEKEHIVSDT</sequence>
<dbReference type="PANTHER" id="PTHR34799:SF2">
    <property type="entry name" value="OS07G0656300 PROTEIN"/>
    <property type="match status" value="1"/>
</dbReference>
<dbReference type="Proteomes" id="UP001415857">
    <property type="component" value="Unassembled WGS sequence"/>
</dbReference>
<feature type="domain" description="HTH three-helical bundle" evidence="2">
    <location>
        <begin position="149"/>
        <end position="188"/>
    </location>
</feature>
<dbReference type="PANTHER" id="PTHR34799">
    <property type="entry name" value="OS07G0656300 PROTEIN"/>
    <property type="match status" value="1"/>
</dbReference>
<proteinExistence type="predicted"/>
<dbReference type="EMBL" id="JBBPBK010000002">
    <property type="protein sequence ID" value="KAK9290430.1"/>
    <property type="molecule type" value="Genomic_DNA"/>
</dbReference>
<feature type="region of interest" description="Disordered" evidence="1">
    <location>
        <begin position="30"/>
        <end position="58"/>
    </location>
</feature>
<dbReference type="AlphaFoldDB" id="A0AAP0S3V3"/>
<organism evidence="3 4">
    <name type="scientific">Liquidambar formosana</name>
    <name type="common">Formosan gum</name>
    <dbReference type="NCBI Taxonomy" id="63359"/>
    <lineage>
        <taxon>Eukaryota</taxon>
        <taxon>Viridiplantae</taxon>
        <taxon>Streptophyta</taxon>
        <taxon>Embryophyta</taxon>
        <taxon>Tracheophyta</taxon>
        <taxon>Spermatophyta</taxon>
        <taxon>Magnoliopsida</taxon>
        <taxon>eudicotyledons</taxon>
        <taxon>Gunneridae</taxon>
        <taxon>Pentapetalae</taxon>
        <taxon>Saxifragales</taxon>
        <taxon>Altingiaceae</taxon>
        <taxon>Liquidambar</taxon>
    </lineage>
</organism>
<dbReference type="InterPro" id="IPR057523">
    <property type="entry name" value="HTH_74"/>
</dbReference>
<gene>
    <name evidence="3" type="ORF">L1049_008600</name>
</gene>
<evidence type="ECO:0000259" key="2">
    <source>
        <dbReference type="Pfam" id="PF25370"/>
    </source>
</evidence>
<feature type="compositionally biased region" description="Basic and acidic residues" evidence="1">
    <location>
        <begin position="130"/>
        <end position="150"/>
    </location>
</feature>
<evidence type="ECO:0000256" key="1">
    <source>
        <dbReference type="SAM" id="MobiDB-lite"/>
    </source>
</evidence>